<name>A0A8J3J693_9ACTN</name>
<dbReference type="NCBIfam" id="TIGR03897">
    <property type="entry name" value="lanti_2_LanM"/>
    <property type="match status" value="1"/>
</dbReference>
<dbReference type="GO" id="GO:0005975">
    <property type="term" value="P:carbohydrate metabolic process"/>
    <property type="evidence" value="ECO:0007669"/>
    <property type="project" value="InterPro"/>
</dbReference>
<dbReference type="SUPFAM" id="SSF158745">
    <property type="entry name" value="LanC-like"/>
    <property type="match status" value="1"/>
</dbReference>
<dbReference type="Pfam" id="PF13575">
    <property type="entry name" value="DUF4135"/>
    <property type="match status" value="1"/>
</dbReference>
<protein>
    <submittedName>
        <fullName evidence="3">Lanthionine synthetase</fullName>
    </submittedName>
</protein>
<dbReference type="GO" id="GO:0031179">
    <property type="term" value="P:peptide modification"/>
    <property type="evidence" value="ECO:0007669"/>
    <property type="project" value="InterPro"/>
</dbReference>
<feature type="region of interest" description="Disordered" evidence="1">
    <location>
        <begin position="1"/>
        <end position="31"/>
    </location>
</feature>
<dbReference type="InterPro" id="IPR007822">
    <property type="entry name" value="LANC-like"/>
</dbReference>
<evidence type="ECO:0000313" key="4">
    <source>
        <dbReference type="Proteomes" id="UP000612808"/>
    </source>
</evidence>
<gene>
    <name evidence="3" type="ORF">Aru02nite_17280</name>
</gene>
<dbReference type="SMART" id="SM01260">
    <property type="entry name" value="LANC_like"/>
    <property type="match status" value="1"/>
</dbReference>
<evidence type="ECO:0000256" key="1">
    <source>
        <dbReference type="SAM" id="MobiDB-lite"/>
    </source>
</evidence>
<evidence type="ECO:0000313" key="3">
    <source>
        <dbReference type="EMBL" id="GID10839.1"/>
    </source>
</evidence>
<dbReference type="EMBL" id="BOMB01000010">
    <property type="protein sequence ID" value="GID10839.1"/>
    <property type="molecule type" value="Genomic_DNA"/>
</dbReference>
<evidence type="ECO:0000259" key="2">
    <source>
        <dbReference type="Pfam" id="PF13575"/>
    </source>
</evidence>
<proteinExistence type="predicted"/>
<dbReference type="Gene3D" id="1.50.10.10">
    <property type="match status" value="1"/>
</dbReference>
<dbReference type="PIRSF" id="PIRSF037228">
    <property type="entry name" value="Lant_mod_RumM"/>
    <property type="match status" value="1"/>
</dbReference>
<dbReference type="RefSeq" id="WP_203656418.1">
    <property type="nucleotide sequence ID" value="NZ_BAAAZM010000004.1"/>
</dbReference>
<dbReference type="CDD" id="cd04792">
    <property type="entry name" value="LanM-like"/>
    <property type="match status" value="1"/>
</dbReference>
<dbReference type="InterPro" id="IPR012341">
    <property type="entry name" value="6hp_glycosidase-like_sf"/>
</dbReference>
<dbReference type="PRINTS" id="PR01950">
    <property type="entry name" value="LANCSUPER"/>
</dbReference>
<sequence>MDQLRRAAARAVPLAERGTPPDPDAGTERSRARAARILARWRAQPPFDSGDAFARRLAADGTDEAAVAAWLAAPPDEPVRGGWVDRLVAAFERPAAADPVTPPPGYEFAALVSPLLTDARDRLRAAVPGRAADVALLVPALAVTAHEMATRTMLLELNVARVTERLTADTPRGRYAEFVAGLGDPAVAVPLLAEYPVLARLLTTAADQWVRAGAELLTRLAADRAALAETFGGGADPGPVAAIRTGLGDRHRDGRAVALVDFASGLRVVYKPRSVAVDGHVAALVDWLNGQLARPLRMPVTLARDGYGWVEHVAAHPSDDPAAFYHRAGSLLAVLYLLDAVDCHAQNLVAAGNQPVLVDLETALQPQFPDRDKDLGPAEVAARDGTLHSVLRSGLLPQRSWTSGGDGGTDVSALGYAPGADPGRPAPAVAGAGTDTARVAYRRTPLAGMADARPGATVHPVDHLSDVDSGFAEAYRILAGDKGSVRKLLGAFAGDEIRLLRRDTLEYGSLLRAGLHPDLLRDALDRDRHLDRLWVLADRQPGVADFLPYERDDLWRNDIPLFTVRADGVDAVSTTGATIPRAVPRSALDAVLDRLDRLDEADLARQRDLCAAAITAVAPTETAPTGYPFTPTTPDAVRERAVAAAARVGDELVRLAYRADGELAWVGPNLTADGWVLAPLGPELYGGTAGPALFLAYLDDATGGYGAAADGAARTLRRQVDRRAETLTGGYGSAGGVLYALALLHARRPSPEYSGLAARLVRRIAATAGDDATLDVLGGCAGSIGGLIAWYATDPAGAVRDAVRRCADRLCATARPGPVGHGWLPDTLASVADRPPAGFAHGAAGCAWALDGAATLLGDERYAAAAADARAYERTLFDEDAGTWWDVRVPRDSATAYPVAWCHGATGVGLSRLGVPGASDELTAARATVLRAGFGHDFSLCHGDLGNLDLLLSTSDSAADRYLAGILDGLDEYGWLGGMPRGGTGPGLLVGLAGIGYGLLRAASPATVPSVLRMSR</sequence>
<reference evidence="3" key="1">
    <citation type="submission" date="2021-01" db="EMBL/GenBank/DDBJ databases">
        <title>Whole genome shotgun sequence of Actinocatenispora rupis NBRC 107355.</title>
        <authorList>
            <person name="Komaki H."/>
            <person name="Tamura T."/>
        </authorList>
    </citation>
    <scope>NUCLEOTIDE SEQUENCE</scope>
    <source>
        <strain evidence="3">NBRC 107355</strain>
    </source>
</reference>
<organism evidence="3 4">
    <name type="scientific">Actinocatenispora rupis</name>
    <dbReference type="NCBI Taxonomy" id="519421"/>
    <lineage>
        <taxon>Bacteria</taxon>
        <taxon>Bacillati</taxon>
        <taxon>Actinomycetota</taxon>
        <taxon>Actinomycetes</taxon>
        <taxon>Micromonosporales</taxon>
        <taxon>Micromonosporaceae</taxon>
        <taxon>Actinocatenispora</taxon>
    </lineage>
</organism>
<dbReference type="AlphaFoldDB" id="A0A8J3J693"/>
<dbReference type="InterPro" id="IPR017146">
    <property type="entry name" value="Lanti_2_LanM"/>
</dbReference>
<feature type="domain" description="Lantibiotic biosynthesis protein dehydration" evidence="2">
    <location>
        <begin position="195"/>
        <end position="564"/>
    </location>
</feature>
<comment type="caution">
    <text evidence="3">The sequence shown here is derived from an EMBL/GenBank/DDBJ whole genome shotgun (WGS) entry which is preliminary data.</text>
</comment>
<dbReference type="Pfam" id="PF05147">
    <property type="entry name" value="LANC_like"/>
    <property type="match status" value="1"/>
</dbReference>
<dbReference type="InterPro" id="IPR025410">
    <property type="entry name" value="Lant_dehyd"/>
</dbReference>
<keyword evidence="4" id="KW-1185">Reference proteome</keyword>
<dbReference type="Proteomes" id="UP000612808">
    <property type="component" value="Unassembled WGS sequence"/>
</dbReference>
<accession>A0A8J3J693</accession>